<evidence type="ECO:0000313" key="1">
    <source>
        <dbReference type="EMBL" id="TGE38384.1"/>
    </source>
</evidence>
<proteinExistence type="predicted"/>
<accession>A0A4Z0R753</accession>
<keyword evidence="2" id="KW-1185">Reference proteome</keyword>
<dbReference type="Proteomes" id="UP000298460">
    <property type="component" value="Unassembled WGS sequence"/>
</dbReference>
<dbReference type="RefSeq" id="WP_135546380.1">
    <property type="nucleotide sequence ID" value="NZ_SPQQ01000003.1"/>
</dbReference>
<dbReference type="EMBL" id="SPQQ01000003">
    <property type="protein sequence ID" value="TGE38384.1"/>
    <property type="molecule type" value="Genomic_DNA"/>
</dbReference>
<protein>
    <submittedName>
        <fullName evidence="1">Uncharacterized protein</fullName>
    </submittedName>
</protein>
<name>A0A4Z0R753_9FIRM</name>
<dbReference type="AlphaFoldDB" id="A0A4Z0R753"/>
<sequence>MEDLKCWHYEPIDPDEKKVNNPNCTHRGWTRCKDEKPLMDRFKETRTSYGMMGLAVESDRYVGVN</sequence>
<organism evidence="1 2">
    <name type="scientific">Desulfosporosinus fructosivorans</name>
    <dbReference type="NCBI Taxonomy" id="2018669"/>
    <lineage>
        <taxon>Bacteria</taxon>
        <taxon>Bacillati</taxon>
        <taxon>Bacillota</taxon>
        <taxon>Clostridia</taxon>
        <taxon>Eubacteriales</taxon>
        <taxon>Desulfitobacteriaceae</taxon>
        <taxon>Desulfosporosinus</taxon>
    </lineage>
</organism>
<comment type="caution">
    <text evidence="1">The sequence shown here is derived from an EMBL/GenBank/DDBJ whole genome shotgun (WGS) entry which is preliminary data.</text>
</comment>
<evidence type="ECO:0000313" key="2">
    <source>
        <dbReference type="Proteomes" id="UP000298460"/>
    </source>
</evidence>
<gene>
    <name evidence="1" type="ORF">E4K67_10560</name>
</gene>
<reference evidence="1 2" key="1">
    <citation type="submission" date="2019-03" db="EMBL/GenBank/DDBJ databases">
        <title>Draft Genome Sequence of Desulfosporosinus fructosivorans Strain 63.6F, Isolated from Marine Sediment in the Baltic Sea.</title>
        <authorList>
            <person name="Hausmann B."/>
            <person name="Vandieken V."/>
            <person name="Pjevac P."/>
            <person name="Schreck K."/>
            <person name="Herbold C.W."/>
            <person name="Loy A."/>
        </authorList>
    </citation>
    <scope>NUCLEOTIDE SEQUENCE [LARGE SCALE GENOMIC DNA]</scope>
    <source>
        <strain evidence="1 2">63.6F</strain>
    </source>
</reference>